<feature type="region of interest" description="Disordered" evidence="1">
    <location>
        <begin position="364"/>
        <end position="400"/>
    </location>
</feature>
<evidence type="ECO:0000313" key="2">
    <source>
        <dbReference type="EMBL" id="KIP07034.1"/>
    </source>
</evidence>
<feature type="region of interest" description="Disordered" evidence="1">
    <location>
        <begin position="125"/>
        <end position="166"/>
    </location>
</feature>
<organism evidence="2 3">
    <name type="scientific">Phlebiopsis gigantea (strain 11061_1 CR5-6)</name>
    <name type="common">White-rot fungus</name>
    <name type="synonym">Peniophora gigantea</name>
    <dbReference type="NCBI Taxonomy" id="745531"/>
    <lineage>
        <taxon>Eukaryota</taxon>
        <taxon>Fungi</taxon>
        <taxon>Dikarya</taxon>
        <taxon>Basidiomycota</taxon>
        <taxon>Agaricomycotina</taxon>
        <taxon>Agaricomycetes</taxon>
        <taxon>Polyporales</taxon>
        <taxon>Phanerochaetaceae</taxon>
        <taxon>Phlebiopsis</taxon>
    </lineage>
</organism>
<feature type="compositionally biased region" description="Basic residues" evidence="1">
    <location>
        <begin position="657"/>
        <end position="668"/>
    </location>
</feature>
<dbReference type="AlphaFoldDB" id="A0A0C3NPH8"/>
<keyword evidence="3" id="KW-1185">Reference proteome</keyword>
<dbReference type="EMBL" id="KN840505">
    <property type="protein sequence ID" value="KIP07034.1"/>
    <property type="molecule type" value="Genomic_DNA"/>
</dbReference>
<evidence type="ECO:0000313" key="3">
    <source>
        <dbReference type="Proteomes" id="UP000053257"/>
    </source>
</evidence>
<feature type="region of interest" description="Disordered" evidence="1">
    <location>
        <begin position="408"/>
        <end position="427"/>
    </location>
</feature>
<feature type="compositionally biased region" description="Acidic residues" evidence="1">
    <location>
        <begin position="722"/>
        <end position="732"/>
    </location>
</feature>
<proteinExistence type="predicted"/>
<dbReference type="OrthoDB" id="2564267at2759"/>
<feature type="compositionally biased region" description="Basic and acidic residues" evidence="1">
    <location>
        <begin position="669"/>
        <end position="679"/>
    </location>
</feature>
<reference evidence="2 3" key="1">
    <citation type="journal article" date="2014" name="PLoS Genet.">
        <title>Analysis of the Phlebiopsis gigantea genome, transcriptome and secretome provides insight into its pioneer colonization strategies of wood.</title>
        <authorList>
            <person name="Hori C."/>
            <person name="Ishida T."/>
            <person name="Igarashi K."/>
            <person name="Samejima M."/>
            <person name="Suzuki H."/>
            <person name="Master E."/>
            <person name="Ferreira P."/>
            <person name="Ruiz-Duenas F.J."/>
            <person name="Held B."/>
            <person name="Canessa P."/>
            <person name="Larrondo L.F."/>
            <person name="Schmoll M."/>
            <person name="Druzhinina I.S."/>
            <person name="Kubicek C.P."/>
            <person name="Gaskell J.A."/>
            <person name="Kersten P."/>
            <person name="St John F."/>
            <person name="Glasner J."/>
            <person name="Sabat G."/>
            <person name="Splinter BonDurant S."/>
            <person name="Syed K."/>
            <person name="Yadav J."/>
            <person name="Mgbeahuruike A.C."/>
            <person name="Kovalchuk A."/>
            <person name="Asiegbu F.O."/>
            <person name="Lackner G."/>
            <person name="Hoffmeister D."/>
            <person name="Rencoret J."/>
            <person name="Gutierrez A."/>
            <person name="Sun H."/>
            <person name="Lindquist E."/>
            <person name="Barry K."/>
            <person name="Riley R."/>
            <person name="Grigoriev I.V."/>
            <person name="Henrissat B."/>
            <person name="Kues U."/>
            <person name="Berka R.M."/>
            <person name="Martinez A.T."/>
            <person name="Covert S.F."/>
            <person name="Blanchette R.A."/>
            <person name="Cullen D."/>
        </authorList>
    </citation>
    <scope>NUCLEOTIDE SEQUENCE [LARGE SCALE GENOMIC DNA]</scope>
    <source>
        <strain evidence="2 3">11061_1 CR5-6</strain>
    </source>
</reference>
<feature type="region of interest" description="Disordered" evidence="1">
    <location>
        <begin position="596"/>
        <end position="840"/>
    </location>
</feature>
<feature type="compositionally biased region" description="Polar residues" evidence="1">
    <location>
        <begin position="68"/>
        <end position="79"/>
    </location>
</feature>
<feature type="region of interest" description="Disordered" evidence="1">
    <location>
        <begin position="308"/>
        <end position="341"/>
    </location>
</feature>
<feature type="compositionally biased region" description="Acidic residues" evidence="1">
    <location>
        <begin position="795"/>
        <end position="806"/>
    </location>
</feature>
<dbReference type="STRING" id="745531.A0A0C3NPH8"/>
<feature type="compositionally biased region" description="Polar residues" evidence="1">
    <location>
        <begin position="364"/>
        <end position="377"/>
    </location>
</feature>
<feature type="region of interest" description="Disordered" evidence="1">
    <location>
        <begin position="47"/>
        <end position="79"/>
    </location>
</feature>
<feature type="compositionally biased region" description="Polar residues" evidence="1">
    <location>
        <begin position="308"/>
        <end position="317"/>
    </location>
</feature>
<gene>
    <name evidence="2" type="ORF">PHLGIDRAFT_434203</name>
</gene>
<accession>A0A0C3NPH8</accession>
<feature type="compositionally biased region" description="Basic and acidic residues" evidence="1">
    <location>
        <begin position="624"/>
        <end position="656"/>
    </location>
</feature>
<feature type="compositionally biased region" description="Polar residues" evidence="1">
    <location>
        <begin position="408"/>
        <end position="417"/>
    </location>
</feature>
<dbReference type="HOGENOM" id="CLU_014992_0_0_1"/>
<dbReference type="Proteomes" id="UP000053257">
    <property type="component" value="Unassembled WGS sequence"/>
</dbReference>
<evidence type="ECO:0000256" key="1">
    <source>
        <dbReference type="SAM" id="MobiDB-lite"/>
    </source>
</evidence>
<sequence>MAAFSRLQLAKALIEYDNEYLPTDLHRNAQQSAIFSSLRRNLPSRLAAHSQERRSTDYLGVSIPGENPDNSSIASRNSTRKSLVSIDALRNPFGRDSTHEGPLLDPEDDVEVDLSSWGLDALMDKKKKKGKEVRRQESDGKSYLPNPHAALPLQDTPGRRRPPTSARTMSMGNFPIMASQSRENLDDFGLGGAFLEAKSSAPHPESSSLGGRRHSVGSPLDYANVHPSDPALHRRRASEHALIDSIPITPPLHAVPFPTGRDPDIDVDDVGGLVYDEEPAARNSFALPPPTPDRASRFDPKVLDAQRQRVTSATSMGTRAFSPSPPPGSRPGSSMSGLMQQPGRDRLYSRLELMRPKVLIMPSPLQSAAPTSTGQTSRARDGFEFSTDGPPLPAGARTNARASTASLLSPDFNTSGQPGDELIPNPRNTLTLSQLTFRNTLMVDGQRDVAFKDLEVKHHMRWATNEGEQVPVDVQNESTPALPTMEITNADAGDPRHKRAPGKLYGRSLIDDLEARKAEMKGKQRVFTGDQRPSMMARTPLKRSSTLIDPESLKQRPISTFVREDSAQTAPEAGAGGLARRKTLINFDDEIPGAPRGSFLAAGNNKGGGGEGGETRSVFGVDTLWERELAKLRDIEAREKTEEQERQKREAEEDGRKKKGKGKRKGRGRDKDIETKDLDTSLPGLSPSPSKVQDEANFAASPENPNAPKKIPRYPPPPPVDSYDDEDDEESDSSSLAGRPFGRPKTDGWHSGSDDGGEPRAQATGPRRTTGPGPKFADNLPPRFRALQEQQQLELEVDDEDSEEDVPLVATIGRAAQRATRADFSGARDDSSDEEKPLSVLIDKTKQKLPSPTSGSGFLDSFGTFGSMRVGDDDEDDKPLGLRVSRMGLSSTHTLSVAGGSVHQGEDDDRPLALHPDQLRRSQFVAAAQQQQMMMHAQAAAAAQMQMQQSMMFAPSVMSAPFYAPPMVQPMMMPTQLPTTPPPMHDAAKLNRVDKWRRDVAVEGEQ</sequence>
<protein>
    <submittedName>
        <fullName evidence="2">Uncharacterized protein</fullName>
    </submittedName>
</protein>
<name>A0A0C3NPH8_PHLG1</name>
<feature type="compositionally biased region" description="Basic and acidic residues" evidence="1">
    <location>
        <begin position="826"/>
        <end position="837"/>
    </location>
</feature>